<dbReference type="InterPro" id="IPR025285">
    <property type="entry name" value="DUF4145"/>
</dbReference>
<accession>A0A2M8R518</accession>
<dbReference type="AlphaFoldDB" id="A0A2M8R518"/>
<proteinExistence type="predicted"/>
<protein>
    <recommendedName>
        <fullName evidence="1">DUF4145 domain-containing protein</fullName>
    </recommendedName>
</protein>
<name>A0A2M8R518_9BRAD</name>
<gene>
    <name evidence="2" type="ORF">CVM73_22625</name>
</gene>
<sequence>MNSPPTFVPDEPNVFRAELGVSQEVGRNALSIRCPHCRELGSFNPVGNPRSYSKRGKFGPNTSTSTYYASIRICPNVKCRGLVFIIEDDNGPVEIEPPQLLDFNPDGLSPRLQQTLKEAVACHGAGAYRAAAMMVRRLLEEICDENKAAGTNLHQRLVSLKTAIILPEPLFEAMNELKALGNDAAHIEAKAYDNIGADEAQDSIELAKEIVKALYQLKGLIARLQARKAT</sequence>
<keyword evidence="3" id="KW-1185">Reference proteome</keyword>
<organism evidence="2 3">
    <name type="scientific">Bradyrhizobium forestalis</name>
    <dbReference type="NCBI Taxonomy" id="1419263"/>
    <lineage>
        <taxon>Bacteria</taxon>
        <taxon>Pseudomonadati</taxon>
        <taxon>Pseudomonadota</taxon>
        <taxon>Alphaproteobacteria</taxon>
        <taxon>Hyphomicrobiales</taxon>
        <taxon>Nitrobacteraceae</taxon>
        <taxon>Bradyrhizobium</taxon>
    </lineage>
</organism>
<evidence type="ECO:0000313" key="3">
    <source>
        <dbReference type="Proteomes" id="UP000231194"/>
    </source>
</evidence>
<dbReference type="OrthoDB" id="8420147at2"/>
<feature type="domain" description="DUF4145" evidence="1">
    <location>
        <begin position="117"/>
        <end position="206"/>
    </location>
</feature>
<comment type="caution">
    <text evidence="2">The sequence shown here is derived from an EMBL/GenBank/DDBJ whole genome shotgun (WGS) entry which is preliminary data.</text>
</comment>
<reference evidence="2 3" key="1">
    <citation type="submission" date="2017-11" db="EMBL/GenBank/DDBJ databases">
        <title>Bradyrhizobium forestalis sp. nov., an efficient nitrogen-fixing bacterium isolated from nodules of forest legume species in the Amazon.</title>
        <authorList>
            <person name="Costa E.M."/>
            <person name="Guimaraes A."/>
            <person name="Carvalho T.S."/>
            <person name="Rodrigues T.L."/>
            <person name="Ribeiro P.R.A."/>
            <person name="Lebbe L."/>
            <person name="Willems A."/>
            <person name="Moreira F.M.S."/>
        </authorList>
    </citation>
    <scope>NUCLEOTIDE SEQUENCE [LARGE SCALE GENOMIC DNA]</scope>
    <source>
        <strain evidence="2 3">INPA54B</strain>
    </source>
</reference>
<dbReference type="Pfam" id="PF13643">
    <property type="entry name" value="DUF4145"/>
    <property type="match status" value="1"/>
</dbReference>
<evidence type="ECO:0000259" key="1">
    <source>
        <dbReference type="Pfam" id="PF13643"/>
    </source>
</evidence>
<dbReference type="EMBL" id="PGVG01000020">
    <property type="protein sequence ID" value="PJG52917.1"/>
    <property type="molecule type" value="Genomic_DNA"/>
</dbReference>
<evidence type="ECO:0000313" key="2">
    <source>
        <dbReference type="EMBL" id="PJG52917.1"/>
    </source>
</evidence>
<dbReference type="RefSeq" id="WP_100234058.1">
    <property type="nucleotide sequence ID" value="NZ_PGVG01000020.1"/>
</dbReference>
<dbReference type="Proteomes" id="UP000231194">
    <property type="component" value="Unassembled WGS sequence"/>
</dbReference>